<dbReference type="AlphaFoldDB" id="A0AAU9K3G5"/>
<keyword evidence="1" id="KW-0812">Transmembrane</keyword>
<organism evidence="2 3">
    <name type="scientific">Blepharisma stoltei</name>
    <dbReference type="NCBI Taxonomy" id="1481888"/>
    <lineage>
        <taxon>Eukaryota</taxon>
        <taxon>Sar</taxon>
        <taxon>Alveolata</taxon>
        <taxon>Ciliophora</taxon>
        <taxon>Postciliodesmatophora</taxon>
        <taxon>Heterotrichea</taxon>
        <taxon>Heterotrichida</taxon>
        <taxon>Blepharismidae</taxon>
        <taxon>Blepharisma</taxon>
    </lineage>
</organism>
<feature type="transmembrane region" description="Helical" evidence="1">
    <location>
        <begin position="44"/>
        <end position="65"/>
    </location>
</feature>
<evidence type="ECO:0000256" key="1">
    <source>
        <dbReference type="SAM" id="Phobius"/>
    </source>
</evidence>
<keyword evidence="3" id="KW-1185">Reference proteome</keyword>
<reference evidence="2" key="1">
    <citation type="submission" date="2021-09" db="EMBL/GenBank/DDBJ databases">
        <authorList>
            <consortium name="AG Swart"/>
            <person name="Singh M."/>
            <person name="Singh A."/>
            <person name="Seah K."/>
            <person name="Emmerich C."/>
        </authorList>
    </citation>
    <scope>NUCLEOTIDE SEQUENCE</scope>
    <source>
        <strain evidence="2">ATCC30299</strain>
    </source>
</reference>
<feature type="transmembrane region" description="Helical" evidence="1">
    <location>
        <begin position="85"/>
        <end position="107"/>
    </location>
</feature>
<proteinExistence type="predicted"/>
<evidence type="ECO:0000313" key="2">
    <source>
        <dbReference type="EMBL" id="CAG9333588.1"/>
    </source>
</evidence>
<protein>
    <submittedName>
        <fullName evidence="2">Uncharacterized protein</fullName>
    </submittedName>
</protein>
<name>A0AAU9K3G5_9CILI</name>
<sequence>MGEFLKYAANRGSWVVCISNDSEVWKFCILDVGNFKIKKTFYHYLSFSNLKAVCYWNCIYFIMIWRGLTASSVYRWNFIENRGLILSAISQVNINLIIFFKESLLLFNASARSFHKYDIAIGIYQKYQFTHQPCSHLISFLQEILGFMQ</sequence>
<gene>
    <name evidence="2" type="ORF">BSTOLATCC_MIC59406</name>
</gene>
<keyword evidence="1" id="KW-1133">Transmembrane helix</keyword>
<dbReference type="Proteomes" id="UP001162131">
    <property type="component" value="Unassembled WGS sequence"/>
</dbReference>
<comment type="caution">
    <text evidence="2">The sequence shown here is derived from an EMBL/GenBank/DDBJ whole genome shotgun (WGS) entry which is preliminary data.</text>
</comment>
<accession>A0AAU9K3G5</accession>
<keyword evidence="1" id="KW-0472">Membrane</keyword>
<dbReference type="EMBL" id="CAJZBQ010000057">
    <property type="protein sequence ID" value="CAG9333588.1"/>
    <property type="molecule type" value="Genomic_DNA"/>
</dbReference>
<evidence type="ECO:0000313" key="3">
    <source>
        <dbReference type="Proteomes" id="UP001162131"/>
    </source>
</evidence>